<protein>
    <recommendedName>
        <fullName evidence="14">Thioredoxin domain-containing protein</fullName>
    </recommendedName>
</protein>
<name>A0A9W8AGQ7_9FUNG</name>
<dbReference type="Gene3D" id="3.40.30.10">
    <property type="entry name" value="Glutaredoxin"/>
    <property type="match status" value="1"/>
</dbReference>
<keyword evidence="8 12" id="KW-1133">Transmembrane helix</keyword>
<keyword evidence="16" id="KW-1185">Reference proteome</keyword>
<keyword evidence="3" id="KW-0597">Phosphoprotein</keyword>
<dbReference type="InterPro" id="IPR013766">
    <property type="entry name" value="Thioredoxin_domain"/>
</dbReference>
<evidence type="ECO:0000259" key="14">
    <source>
        <dbReference type="PROSITE" id="PS51352"/>
    </source>
</evidence>
<dbReference type="GO" id="GO:0015036">
    <property type="term" value="F:disulfide oxidoreductase activity"/>
    <property type="evidence" value="ECO:0007669"/>
    <property type="project" value="TreeGrafter"/>
</dbReference>
<dbReference type="InterPro" id="IPR017937">
    <property type="entry name" value="Thioredoxin_CS"/>
</dbReference>
<dbReference type="EMBL" id="JANBPT010000008">
    <property type="protein sequence ID" value="KAJ1930392.1"/>
    <property type="molecule type" value="Genomic_DNA"/>
</dbReference>
<keyword evidence="7" id="KW-0249">Electron transport</keyword>
<keyword evidence="9 12" id="KW-0472">Membrane</keyword>
<evidence type="ECO:0000256" key="10">
    <source>
        <dbReference type="ARBA" id="ARBA00023157"/>
    </source>
</evidence>
<keyword evidence="5 13" id="KW-0732">Signal</keyword>
<dbReference type="GO" id="GO:0005789">
    <property type="term" value="C:endoplasmic reticulum membrane"/>
    <property type="evidence" value="ECO:0007669"/>
    <property type="project" value="UniProtKB-SubCell"/>
</dbReference>
<evidence type="ECO:0000256" key="1">
    <source>
        <dbReference type="ARBA" id="ARBA00004115"/>
    </source>
</evidence>
<keyword evidence="10" id="KW-1015">Disulfide bond</keyword>
<dbReference type="AlphaFoldDB" id="A0A9W8AGQ7"/>
<evidence type="ECO:0000256" key="5">
    <source>
        <dbReference type="ARBA" id="ARBA00022729"/>
    </source>
</evidence>
<evidence type="ECO:0000256" key="9">
    <source>
        <dbReference type="ARBA" id="ARBA00023136"/>
    </source>
</evidence>
<organism evidence="15 16">
    <name type="scientific">Tieghemiomyces parasiticus</name>
    <dbReference type="NCBI Taxonomy" id="78921"/>
    <lineage>
        <taxon>Eukaryota</taxon>
        <taxon>Fungi</taxon>
        <taxon>Fungi incertae sedis</taxon>
        <taxon>Zoopagomycota</taxon>
        <taxon>Kickxellomycotina</taxon>
        <taxon>Dimargaritomycetes</taxon>
        <taxon>Dimargaritales</taxon>
        <taxon>Dimargaritaceae</taxon>
        <taxon>Tieghemiomyces</taxon>
    </lineage>
</organism>
<dbReference type="Pfam" id="PF00085">
    <property type="entry name" value="Thioredoxin"/>
    <property type="match status" value="1"/>
</dbReference>
<sequence>MHFFRATLLGVGLVSAAWLIPAALAEQKQSDALSSASDPTLVATWTPAAATGPEDPVLMVADPVVEKKRHAPGVPVVTLNDGNFTEQLAARDEWILDFYATWCGACRMFAPKLDLLGERLADADMTHVGLAKIDIDASPELAAKFMITRLPTLFHVRDNQIRAYEGPLDAFHIFEFIQSGWEQVTAWDGPFSPFSIFGMVIGKIAGAGSHFTNFLAAVPLWGYLGIFASLPVVAYVLIALNRNPAAPSAVRKQKKNA</sequence>
<evidence type="ECO:0000256" key="8">
    <source>
        <dbReference type="ARBA" id="ARBA00022989"/>
    </source>
</evidence>
<keyword evidence="2" id="KW-0813">Transport</keyword>
<dbReference type="PROSITE" id="PS00194">
    <property type="entry name" value="THIOREDOXIN_1"/>
    <property type="match status" value="1"/>
</dbReference>
<evidence type="ECO:0000313" key="16">
    <source>
        <dbReference type="Proteomes" id="UP001150569"/>
    </source>
</evidence>
<evidence type="ECO:0000256" key="12">
    <source>
        <dbReference type="SAM" id="Phobius"/>
    </source>
</evidence>
<feature type="chain" id="PRO_5040805402" description="Thioredoxin domain-containing protein" evidence="13">
    <location>
        <begin position="26"/>
        <end position="257"/>
    </location>
</feature>
<evidence type="ECO:0000256" key="2">
    <source>
        <dbReference type="ARBA" id="ARBA00022448"/>
    </source>
</evidence>
<dbReference type="InterPro" id="IPR036249">
    <property type="entry name" value="Thioredoxin-like_sf"/>
</dbReference>
<keyword evidence="11" id="KW-0676">Redox-active center</keyword>
<evidence type="ECO:0000256" key="3">
    <source>
        <dbReference type="ARBA" id="ARBA00022553"/>
    </source>
</evidence>
<dbReference type="PANTHER" id="PTHR46107:SF3">
    <property type="entry name" value="THIOREDOXIN DOMAIN-CONTAINING PROTEIN"/>
    <property type="match status" value="1"/>
</dbReference>
<keyword evidence="4 12" id="KW-0812">Transmembrane</keyword>
<dbReference type="PROSITE" id="PS51352">
    <property type="entry name" value="THIOREDOXIN_2"/>
    <property type="match status" value="1"/>
</dbReference>
<evidence type="ECO:0000313" key="15">
    <source>
        <dbReference type="EMBL" id="KAJ1930392.1"/>
    </source>
</evidence>
<gene>
    <name evidence="15" type="ORF">IWQ60_000329</name>
</gene>
<dbReference type="Proteomes" id="UP001150569">
    <property type="component" value="Unassembled WGS sequence"/>
</dbReference>
<evidence type="ECO:0000256" key="6">
    <source>
        <dbReference type="ARBA" id="ARBA00022824"/>
    </source>
</evidence>
<evidence type="ECO:0000256" key="13">
    <source>
        <dbReference type="SAM" id="SignalP"/>
    </source>
</evidence>
<comment type="subcellular location">
    <subcellularLocation>
        <location evidence="1">Endoplasmic reticulum membrane</location>
        <topology evidence="1">Single-pass type I membrane protein</topology>
    </subcellularLocation>
</comment>
<dbReference type="InterPro" id="IPR052454">
    <property type="entry name" value="TMX_domain-containing"/>
</dbReference>
<accession>A0A9W8AGQ7</accession>
<evidence type="ECO:0000256" key="7">
    <source>
        <dbReference type="ARBA" id="ARBA00022982"/>
    </source>
</evidence>
<dbReference type="OrthoDB" id="2121326at2759"/>
<evidence type="ECO:0000256" key="11">
    <source>
        <dbReference type="ARBA" id="ARBA00023284"/>
    </source>
</evidence>
<feature type="transmembrane region" description="Helical" evidence="12">
    <location>
        <begin position="220"/>
        <end position="240"/>
    </location>
</feature>
<reference evidence="15" key="1">
    <citation type="submission" date="2022-07" db="EMBL/GenBank/DDBJ databases">
        <title>Phylogenomic reconstructions and comparative analyses of Kickxellomycotina fungi.</title>
        <authorList>
            <person name="Reynolds N.K."/>
            <person name="Stajich J.E."/>
            <person name="Barry K."/>
            <person name="Grigoriev I.V."/>
            <person name="Crous P."/>
            <person name="Smith M.E."/>
        </authorList>
    </citation>
    <scope>NUCLEOTIDE SEQUENCE</scope>
    <source>
        <strain evidence="15">RSA 861</strain>
    </source>
</reference>
<dbReference type="CDD" id="cd02961">
    <property type="entry name" value="PDI_a_family"/>
    <property type="match status" value="1"/>
</dbReference>
<dbReference type="SUPFAM" id="SSF52833">
    <property type="entry name" value="Thioredoxin-like"/>
    <property type="match status" value="1"/>
</dbReference>
<proteinExistence type="predicted"/>
<feature type="domain" description="Thioredoxin" evidence="14">
    <location>
        <begin position="65"/>
        <end position="182"/>
    </location>
</feature>
<dbReference type="PANTHER" id="PTHR46107">
    <property type="entry name" value="DUMPY: SHORTER THAN WILD-TYPE"/>
    <property type="match status" value="1"/>
</dbReference>
<comment type="caution">
    <text evidence="15">The sequence shown here is derived from an EMBL/GenBank/DDBJ whole genome shotgun (WGS) entry which is preliminary data.</text>
</comment>
<evidence type="ECO:0000256" key="4">
    <source>
        <dbReference type="ARBA" id="ARBA00022692"/>
    </source>
</evidence>
<keyword evidence="6" id="KW-0256">Endoplasmic reticulum</keyword>
<feature type="signal peptide" evidence="13">
    <location>
        <begin position="1"/>
        <end position="25"/>
    </location>
</feature>